<dbReference type="Proteomes" id="UP000195152">
    <property type="component" value="Unassembled WGS sequence"/>
</dbReference>
<protein>
    <submittedName>
        <fullName evidence="1">Uncharacterized protein</fullName>
    </submittedName>
</protein>
<name>A0A242W6Z2_BACTU</name>
<comment type="caution">
    <text evidence="1">The sequence shown here is derived from an EMBL/GenBank/DDBJ whole genome shotgun (WGS) entry which is preliminary data.</text>
</comment>
<organism evidence="1 2">
    <name type="scientific">Bacillus thuringiensis serovar mexicanensis</name>
    <dbReference type="NCBI Taxonomy" id="180868"/>
    <lineage>
        <taxon>Bacteria</taxon>
        <taxon>Bacillati</taxon>
        <taxon>Bacillota</taxon>
        <taxon>Bacilli</taxon>
        <taxon>Bacillales</taxon>
        <taxon>Bacillaceae</taxon>
        <taxon>Bacillus</taxon>
        <taxon>Bacillus cereus group</taxon>
    </lineage>
</organism>
<gene>
    <name evidence="1" type="ORF">BK699_12165</name>
</gene>
<reference evidence="1 2" key="1">
    <citation type="submission" date="2016-10" db="EMBL/GenBank/DDBJ databases">
        <title>Comparative genomics of Bacillus thuringiensis reveals a path to pathogens against multiple invertebrate hosts.</title>
        <authorList>
            <person name="Zheng J."/>
            <person name="Gao Q."/>
            <person name="Liu H."/>
            <person name="Peng D."/>
            <person name="Ruan L."/>
            <person name="Sun M."/>
        </authorList>
    </citation>
    <scope>NUCLEOTIDE SEQUENCE [LARGE SCALE GENOMIC DNA]</scope>
    <source>
        <strain evidence="1">BGSC 4AC1</strain>
    </source>
</reference>
<evidence type="ECO:0000313" key="1">
    <source>
        <dbReference type="EMBL" id="OTW47936.1"/>
    </source>
</evidence>
<accession>A0A242W6Z2</accession>
<dbReference type="RefSeq" id="WP_000586760.1">
    <property type="nucleotide sequence ID" value="NZ_NFCF01000073.1"/>
</dbReference>
<dbReference type="EMBL" id="NFCF01000073">
    <property type="protein sequence ID" value="OTW47936.1"/>
    <property type="molecule type" value="Genomic_DNA"/>
</dbReference>
<dbReference type="AlphaFoldDB" id="A0A242W6Z2"/>
<proteinExistence type="predicted"/>
<evidence type="ECO:0000313" key="2">
    <source>
        <dbReference type="Proteomes" id="UP000195152"/>
    </source>
</evidence>
<sequence>MIIREGIEVTRITLDGYELPIPEGYSEFLLRAGYWRYGEKVEKINREEILADYDRKVVLEDGKLCTILTYKGNKKKRGKKS</sequence>